<name>A0A8B6C3N4_MYTGA</name>
<gene>
    <name evidence="1" type="ORF">MGAL_10B084399</name>
</gene>
<protein>
    <recommendedName>
        <fullName evidence="3">Reverse transcriptase RNase H-like domain-containing protein</fullName>
    </recommendedName>
</protein>
<accession>A0A8B6C3N4</accession>
<proteinExistence type="predicted"/>
<comment type="caution">
    <text evidence="1">The sequence shown here is derived from an EMBL/GenBank/DDBJ whole genome shotgun (WGS) entry which is preliminary data.</text>
</comment>
<dbReference type="AlphaFoldDB" id="A0A8B6C3N4"/>
<reference evidence="1" key="1">
    <citation type="submission" date="2018-11" db="EMBL/GenBank/DDBJ databases">
        <authorList>
            <person name="Alioto T."/>
            <person name="Alioto T."/>
        </authorList>
    </citation>
    <scope>NUCLEOTIDE SEQUENCE</scope>
</reference>
<dbReference type="Proteomes" id="UP000596742">
    <property type="component" value="Unassembled WGS sequence"/>
</dbReference>
<evidence type="ECO:0000313" key="2">
    <source>
        <dbReference type="Proteomes" id="UP000596742"/>
    </source>
</evidence>
<evidence type="ECO:0008006" key="3">
    <source>
        <dbReference type="Google" id="ProtNLM"/>
    </source>
</evidence>
<evidence type="ECO:0000313" key="1">
    <source>
        <dbReference type="EMBL" id="VDH99101.1"/>
    </source>
</evidence>
<keyword evidence="2" id="KW-1185">Reference proteome</keyword>
<organism evidence="1 2">
    <name type="scientific">Mytilus galloprovincialis</name>
    <name type="common">Mediterranean mussel</name>
    <dbReference type="NCBI Taxonomy" id="29158"/>
    <lineage>
        <taxon>Eukaryota</taxon>
        <taxon>Metazoa</taxon>
        <taxon>Spiralia</taxon>
        <taxon>Lophotrochozoa</taxon>
        <taxon>Mollusca</taxon>
        <taxon>Bivalvia</taxon>
        <taxon>Autobranchia</taxon>
        <taxon>Pteriomorphia</taxon>
        <taxon>Mytilida</taxon>
        <taxon>Mytiloidea</taxon>
        <taxon>Mytilidae</taxon>
        <taxon>Mytilinae</taxon>
        <taxon>Mytilus</taxon>
    </lineage>
</organism>
<dbReference type="EMBL" id="UYJE01001098">
    <property type="protein sequence ID" value="VDH99101.1"/>
    <property type="molecule type" value="Genomic_DNA"/>
</dbReference>
<sequence length="188" mass="21100">MGFGEYVVSISDTDVMGSWNSVESLKSSTQRELKAAYRVLLSLLVTLQGETIKWYTHHQNMVYIIMQGSRMGDLQLITIKIANVCVNAFDQDWKSKVNWIVPPTSLVSKCIQKMKQKISIGTLIVPYWRSAPFWPILNVGIDGSQKFASCVGDSRFLSSSVVMRGRGRNGLFGKTDTNFTLLALKIRV</sequence>